<keyword evidence="1" id="KW-0812">Transmembrane</keyword>
<keyword evidence="2" id="KW-0969">Cilium</keyword>
<keyword evidence="1" id="KW-1133">Transmembrane helix</keyword>
<accession>A0ABS5H0U9</accession>
<keyword evidence="3" id="KW-1185">Reference proteome</keyword>
<dbReference type="EMBL" id="JAGSPK010000002">
    <property type="protein sequence ID" value="MBR7792335.1"/>
    <property type="molecule type" value="Genomic_DNA"/>
</dbReference>
<name>A0ABS5H0U9_9BURK</name>
<reference evidence="2 3" key="1">
    <citation type="submission" date="2021-04" db="EMBL/GenBank/DDBJ databases">
        <title>novel species isolated from subtropical streams in China.</title>
        <authorList>
            <person name="Lu H."/>
        </authorList>
    </citation>
    <scope>NUCLEOTIDE SEQUENCE [LARGE SCALE GENOMIC DNA]</scope>
    <source>
        <strain evidence="2 3">FT147W</strain>
    </source>
</reference>
<organism evidence="2 3">
    <name type="scientific">Undibacterium rivi</name>
    <dbReference type="NCBI Taxonomy" id="2828729"/>
    <lineage>
        <taxon>Bacteria</taxon>
        <taxon>Pseudomonadati</taxon>
        <taxon>Pseudomonadota</taxon>
        <taxon>Betaproteobacteria</taxon>
        <taxon>Burkholderiales</taxon>
        <taxon>Oxalobacteraceae</taxon>
        <taxon>Undibacterium</taxon>
    </lineage>
</organism>
<dbReference type="Proteomes" id="UP000682982">
    <property type="component" value="Unassembled WGS sequence"/>
</dbReference>
<evidence type="ECO:0000313" key="2">
    <source>
        <dbReference type="EMBL" id="MBR7792335.1"/>
    </source>
</evidence>
<dbReference type="RefSeq" id="WP_212678395.1">
    <property type="nucleotide sequence ID" value="NZ_JAGSPK010000002.1"/>
</dbReference>
<proteinExistence type="predicted"/>
<sequence length="101" mass="11186">MPNHPTRRHYRDSLFGQQLADEQEVSHKRANQLAYVVQIVAVLIVILITLGWMGEEQLSDQLKSEAVISNTKHVAALDAAERRREAIAVAALGDAEASEQP</sequence>
<keyword evidence="2" id="KW-0282">Flagellum</keyword>
<evidence type="ECO:0000256" key="1">
    <source>
        <dbReference type="SAM" id="Phobius"/>
    </source>
</evidence>
<keyword evidence="1" id="KW-0472">Membrane</keyword>
<gene>
    <name evidence="2" type="ORF">KDM87_06955</name>
</gene>
<protein>
    <submittedName>
        <fullName evidence="2">Flagellar biosynthetic protein FliQ</fullName>
    </submittedName>
</protein>
<comment type="caution">
    <text evidence="2">The sequence shown here is derived from an EMBL/GenBank/DDBJ whole genome shotgun (WGS) entry which is preliminary data.</text>
</comment>
<keyword evidence="2" id="KW-0966">Cell projection</keyword>
<evidence type="ECO:0000313" key="3">
    <source>
        <dbReference type="Proteomes" id="UP000682982"/>
    </source>
</evidence>
<feature type="transmembrane region" description="Helical" evidence="1">
    <location>
        <begin position="33"/>
        <end position="54"/>
    </location>
</feature>